<name>G9WWR9_9FIRM</name>
<evidence type="ECO:0000256" key="1">
    <source>
        <dbReference type="ARBA" id="ARBA00050056"/>
    </source>
</evidence>
<protein>
    <recommendedName>
        <fullName evidence="1">Endoribonuclease YoeB</fullName>
    </recommendedName>
</protein>
<dbReference type="AlphaFoldDB" id="G9WWR9"/>
<accession>G9WWR9</accession>
<dbReference type="GO" id="GO:0004519">
    <property type="term" value="F:endonuclease activity"/>
    <property type="evidence" value="ECO:0007669"/>
    <property type="project" value="InterPro"/>
</dbReference>
<evidence type="ECO:0000313" key="2">
    <source>
        <dbReference type="EMBL" id="EHL09472.1"/>
    </source>
</evidence>
<dbReference type="Pfam" id="PF06769">
    <property type="entry name" value="YoeB_toxin"/>
    <property type="match status" value="1"/>
</dbReference>
<dbReference type="Proteomes" id="UP000003527">
    <property type="component" value="Unassembled WGS sequence"/>
</dbReference>
<dbReference type="Gene3D" id="3.30.2310.20">
    <property type="entry name" value="RelE-like"/>
    <property type="match status" value="1"/>
</dbReference>
<organism evidence="2 3">
    <name type="scientific">Oribacterium asaccharolyticum ACB7</name>
    <dbReference type="NCBI Taxonomy" id="796944"/>
    <lineage>
        <taxon>Bacteria</taxon>
        <taxon>Bacillati</taxon>
        <taxon>Bacillota</taxon>
        <taxon>Clostridia</taxon>
        <taxon>Lachnospirales</taxon>
        <taxon>Lachnospiraceae</taxon>
        <taxon>Oribacterium</taxon>
    </lineage>
</organism>
<proteinExistence type="predicted"/>
<sequence>MMVTFTENALEEYISWQTEDKKTLRRINQLIKDI</sequence>
<dbReference type="InterPro" id="IPR035093">
    <property type="entry name" value="RelE/ParE_toxin_dom_sf"/>
</dbReference>
<dbReference type="InterPro" id="IPR009614">
    <property type="entry name" value="YoeB_toxin"/>
</dbReference>
<comment type="caution">
    <text evidence="2">The sequence shown here is derived from an EMBL/GenBank/DDBJ whole genome shotgun (WGS) entry which is preliminary data.</text>
</comment>
<gene>
    <name evidence="2" type="ORF">HMPREF9624_01513</name>
</gene>
<keyword evidence="3" id="KW-1185">Reference proteome</keyword>
<dbReference type="HOGENOM" id="CLU_169492_4_1_9"/>
<reference evidence="2 3" key="1">
    <citation type="submission" date="2011-08" db="EMBL/GenBank/DDBJ databases">
        <title>The Genome Sequence of Oribacterium sp. ACB7.</title>
        <authorList>
            <consortium name="The Broad Institute Genome Sequencing Platform"/>
            <person name="Earl A."/>
            <person name="Ward D."/>
            <person name="Feldgarden M."/>
            <person name="Gevers D."/>
            <person name="Sizova M."/>
            <person name="Hazen A."/>
            <person name="Epstein S."/>
            <person name="Young S.K."/>
            <person name="Zeng Q."/>
            <person name="Gargeya S."/>
            <person name="Fitzgerald M."/>
            <person name="Haas B."/>
            <person name="Abouelleil A."/>
            <person name="Alvarado L."/>
            <person name="Arachchi H.M."/>
            <person name="Berlin A."/>
            <person name="Brown A."/>
            <person name="Chapman S.B."/>
            <person name="Chen Z."/>
            <person name="Dunbar C."/>
            <person name="Freedman E."/>
            <person name="Gearin G."/>
            <person name="Gellesch M."/>
            <person name="Goldberg J."/>
            <person name="Griggs A."/>
            <person name="Gujja S."/>
            <person name="Heiman D."/>
            <person name="Howarth C."/>
            <person name="Larson L."/>
            <person name="Lui A."/>
            <person name="MacDonald P.J.P."/>
            <person name="Montmayeur A."/>
            <person name="Murphy C."/>
            <person name="Neiman D."/>
            <person name="Pearson M."/>
            <person name="Priest M."/>
            <person name="Roberts A."/>
            <person name="Saif S."/>
            <person name="Shea T."/>
            <person name="Shenoy N."/>
            <person name="Sisk P."/>
            <person name="Stolte C."/>
            <person name="Sykes S."/>
            <person name="Wortman J."/>
            <person name="Nusbaum C."/>
            <person name="Birren B."/>
        </authorList>
    </citation>
    <scope>NUCLEOTIDE SEQUENCE [LARGE SCALE GENOMIC DNA]</scope>
    <source>
        <strain evidence="2 3">ACB7</strain>
    </source>
</reference>
<dbReference type="SUPFAM" id="SSF143011">
    <property type="entry name" value="RelE-like"/>
    <property type="match status" value="1"/>
</dbReference>
<evidence type="ECO:0000313" key="3">
    <source>
        <dbReference type="Proteomes" id="UP000003527"/>
    </source>
</evidence>
<dbReference type="GO" id="GO:0006401">
    <property type="term" value="P:RNA catabolic process"/>
    <property type="evidence" value="ECO:0007669"/>
    <property type="project" value="InterPro"/>
</dbReference>
<dbReference type="EMBL" id="AFZD01000021">
    <property type="protein sequence ID" value="EHL09472.1"/>
    <property type="molecule type" value="Genomic_DNA"/>
</dbReference>